<name>A0A0E9SD12_ANGAN</name>
<reference evidence="1" key="1">
    <citation type="submission" date="2014-11" db="EMBL/GenBank/DDBJ databases">
        <authorList>
            <person name="Amaro Gonzalez C."/>
        </authorList>
    </citation>
    <scope>NUCLEOTIDE SEQUENCE</scope>
</reference>
<accession>A0A0E9SD12</accession>
<proteinExistence type="predicted"/>
<dbReference type="AlphaFoldDB" id="A0A0E9SD12"/>
<reference evidence="1" key="2">
    <citation type="journal article" date="2015" name="Fish Shellfish Immunol.">
        <title>Early steps in the European eel (Anguilla anguilla)-Vibrio vulnificus interaction in the gills: Role of the RtxA13 toxin.</title>
        <authorList>
            <person name="Callol A."/>
            <person name="Pajuelo D."/>
            <person name="Ebbesson L."/>
            <person name="Teles M."/>
            <person name="MacKenzie S."/>
            <person name="Amaro C."/>
        </authorList>
    </citation>
    <scope>NUCLEOTIDE SEQUENCE</scope>
</reference>
<organism evidence="1">
    <name type="scientific">Anguilla anguilla</name>
    <name type="common">European freshwater eel</name>
    <name type="synonym">Muraena anguilla</name>
    <dbReference type="NCBI Taxonomy" id="7936"/>
    <lineage>
        <taxon>Eukaryota</taxon>
        <taxon>Metazoa</taxon>
        <taxon>Chordata</taxon>
        <taxon>Craniata</taxon>
        <taxon>Vertebrata</taxon>
        <taxon>Euteleostomi</taxon>
        <taxon>Actinopterygii</taxon>
        <taxon>Neopterygii</taxon>
        <taxon>Teleostei</taxon>
        <taxon>Anguilliformes</taxon>
        <taxon>Anguillidae</taxon>
        <taxon>Anguilla</taxon>
    </lineage>
</organism>
<dbReference type="EMBL" id="GBXM01069440">
    <property type="protein sequence ID" value="JAH39137.1"/>
    <property type="molecule type" value="Transcribed_RNA"/>
</dbReference>
<sequence length="56" mass="6282">MNTNNLRHLCSGLEHKQKPAFTWVNSSLTVHTFQTPCRGRTALISCGLPLLIHLPQ</sequence>
<evidence type="ECO:0000313" key="1">
    <source>
        <dbReference type="EMBL" id="JAH39137.1"/>
    </source>
</evidence>
<protein>
    <submittedName>
        <fullName evidence="1">Uncharacterized protein</fullName>
    </submittedName>
</protein>